<dbReference type="PANTHER" id="PTHR33867:SF1">
    <property type="entry name" value="RIBOSOME MATURATION FACTOR RIMP"/>
    <property type="match status" value="1"/>
</dbReference>
<comment type="subcellular location">
    <subcellularLocation>
        <location evidence="3">Cytoplasm</location>
    </subcellularLocation>
</comment>
<evidence type="ECO:0000313" key="7">
    <source>
        <dbReference type="Proteomes" id="UP000697710"/>
    </source>
</evidence>
<dbReference type="Gene3D" id="3.30.300.70">
    <property type="entry name" value="RimP-like superfamily, N-terminal"/>
    <property type="match status" value="1"/>
</dbReference>
<evidence type="ECO:0000256" key="1">
    <source>
        <dbReference type="ARBA" id="ARBA00022490"/>
    </source>
</evidence>
<comment type="similarity">
    <text evidence="3">Belongs to the RimP family.</text>
</comment>
<accession>A0A956RP62</accession>
<dbReference type="InterPro" id="IPR028998">
    <property type="entry name" value="RimP_C"/>
</dbReference>
<dbReference type="GO" id="GO:0006412">
    <property type="term" value="P:translation"/>
    <property type="evidence" value="ECO:0007669"/>
    <property type="project" value="TreeGrafter"/>
</dbReference>
<dbReference type="Proteomes" id="UP000697710">
    <property type="component" value="Unassembled WGS sequence"/>
</dbReference>
<reference evidence="6" key="1">
    <citation type="submission" date="2020-04" db="EMBL/GenBank/DDBJ databases">
        <authorList>
            <person name="Zhang T."/>
        </authorList>
    </citation>
    <scope>NUCLEOTIDE SEQUENCE</scope>
    <source>
        <strain evidence="6">HKST-UBA01</strain>
    </source>
</reference>
<evidence type="ECO:0000259" key="5">
    <source>
        <dbReference type="Pfam" id="PF17384"/>
    </source>
</evidence>
<dbReference type="HAMAP" id="MF_01077">
    <property type="entry name" value="RimP"/>
    <property type="match status" value="1"/>
</dbReference>
<dbReference type="PANTHER" id="PTHR33867">
    <property type="entry name" value="RIBOSOME MATURATION FACTOR RIMP"/>
    <property type="match status" value="1"/>
</dbReference>
<dbReference type="InterPro" id="IPR003728">
    <property type="entry name" value="Ribosome_maturation_RimP"/>
</dbReference>
<dbReference type="InterPro" id="IPR028989">
    <property type="entry name" value="RimP_N"/>
</dbReference>
<dbReference type="Pfam" id="PF02576">
    <property type="entry name" value="RimP_N"/>
    <property type="match status" value="1"/>
</dbReference>
<dbReference type="GO" id="GO:0005829">
    <property type="term" value="C:cytosol"/>
    <property type="evidence" value="ECO:0007669"/>
    <property type="project" value="TreeGrafter"/>
</dbReference>
<dbReference type="AlphaFoldDB" id="A0A956RP62"/>
<dbReference type="InterPro" id="IPR036847">
    <property type="entry name" value="RimP_C_sf"/>
</dbReference>
<evidence type="ECO:0000313" key="6">
    <source>
        <dbReference type="EMBL" id="MCA9727495.1"/>
    </source>
</evidence>
<keyword evidence="1 3" id="KW-0963">Cytoplasm</keyword>
<comment type="caution">
    <text evidence="6">The sequence shown here is derived from an EMBL/GenBank/DDBJ whole genome shotgun (WGS) entry which is preliminary data.</text>
</comment>
<organism evidence="6 7">
    <name type="scientific">Eiseniibacteriota bacterium</name>
    <dbReference type="NCBI Taxonomy" id="2212470"/>
    <lineage>
        <taxon>Bacteria</taxon>
        <taxon>Candidatus Eiseniibacteriota</taxon>
    </lineage>
</organism>
<dbReference type="SUPFAM" id="SSF74942">
    <property type="entry name" value="YhbC-like, C-terminal domain"/>
    <property type="match status" value="1"/>
</dbReference>
<dbReference type="SUPFAM" id="SSF75420">
    <property type="entry name" value="YhbC-like, N-terminal domain"/>
    <property type="match status" value="1"/>
</dbReference>
<evidence type="ECO:0000256" key="2">
    <source>
        <dbReference type="ARBA" id="ARBA00022517"/>
    </source>
</evidence>
<dbReference type="Pfam" id="PF17384">
    <property type="entry name" value="DUF150_C"/>
    <property type="match status" value="1"/>
</dbReference>
<reference evidence="6" key="2">
    <citation type="journal article" date="2021" name="Microbiome">
        <title>Successional dynamics and alternative stable states in a saline activated sludge microbial community over 9 years.</title>
        <authorList>
            <person name="Wang Y."/>
            <person name="Ye J."/>
            <person name="Ju F."/>
            <person name="Liu L."/>
            <person name="Boyd J.A."/>
            <person name="Deng Y."/>
            <person name="Parks D.H."/>
            <person name="Jiang X."/>
            <person name="Yin X."/>
            <person name="Woodcroft B.J."/>
            <person name="Tyson G.W."/>
            <person name="Hugenholtz P."/>
            <person name="Polz M.F."/>
            <person name="Zhang T."/>
        </authorList>
    </citation>
    <scope>NUCLEOTIDE SEQUENCE</scope>
    <source>
        <strain evidence="6">HKST-UBA01</strain>
    </source>
</reference>
<dbReference type="InterPro" id="IPR035956">
    <property type="entry name" value="RimP_N_sf"/>
</dbReference>
<protein>
    <recommendedName>
        <fullName evidence="3">Ribosome maturation factor RimP</fullName>
    </recommendedName>
</protein>
<dbReference type="GO" id="GO:0000028">
    <property type="term" value="P:ribosomal small subunit assembly"/>
    <property type="evidence" value="ECO:0007669"/>
    <property type="project" value="TreeGrafter"/>
</dbReference>
<sequence>MTKEQLAELVQPLVFAEGYELVECSVSRRPRGQTFRVSIDREEGVTVAACAEVSRRIAQILEDNPLTSGGFDIEVSSPGMNRPVWTLEHYRRFRGEGVKVQLRNPSEGTTMTTLIGEIGDVEDDGFWLLREGSDSLRLRLDEIESAHLRMDPWKRRPGRNPGSR</sequence>
<evidence type="ECO:0000259" key="4">
    <source>
        <dbReference type="Pfam" id="PF02576"/>
    </source>
</evidence>
<comment type="function">
    <text evidence="3">Required for maturation of 30S ribosomal subunits.</text>
</comment>
<gene>
    <name evidence="3" type="primary">rimP</name>
    <name evidence="6" type="ORF">KC729_07415</name>
</gene>
<feature type="domain" description="Ribosome maturation factor RimP N-terminal" evidence="4">
    <location>
        <begin position="9"/>
        <end position="80"/>
    </location>
</feature>
<name>A0A956RP62_UNCEI</name>
<evidence type="ECO:0000256" key="3">
    <source>
        <dbReference type="HAMAP-Rule" id="MF_01077"/>
    </source>
</evidence>
<keyword evidence="2 3" id="KW-0690">Ribosome biogenesis</keyword>
<dbReference type="EMBL" id="JAGQHR010000177">
    <property type="protein sequence ID" value="MCA9727495.1"/>
    <property type="molecule type" value="Genomic_DNA"/>
</dbReference>
<dbReference type="CDD" id="cd01734">
    <property type="entry name" value="YlxS_C"/>
    <property type="match status" value="1"/>
</dbReference>
<proteinExistence type="inferred from homology"/>
<feature type="domain" description="Ribosome maturation factor RimP C-terminal" evidence="5">
    <location>
        <begin position="86"/>
        <end position="148"/>
    </location>
</feature>